<organism evidence="1 2">
    <name type="scientific">candidate division WOR-3 bacterium</name>
    <dbReference type="NCBI Taxonomy" id="2052148"/>
    <lineage>
        <taxon>Bacteria</taxon>
        <taxon>Bacteria division WOR-3</taxon>
    </lineage>
</organism>
<sequence length="142" mass="16149">MEAAETTRIESWMKTKKPDKMQPIELRKVKRFMPSSHTYPVTAGLCPAVTFYFGDVKSMPGSSWRKLNSWILRCPEPAHLRPTSSRSAHLGSPHPGILLANYDMHIMESGHHNHLDRQAFENTVWGVTQGHLFFLKGCVLYG</sequence>
<evidence type="ECO:0000313" key="2">
    <source>
        <dbReference type="Proteomes" id="UP000630660"/>
    </source>
</evidence>
<dbReference type="AlphaFoldDB" id="A0A9D5KAR9"/>
<comment type="caution">
    <text evidence="1">The sequence shown here is derived from an EMBL/GenBank/DDBJ whole genome shotgun (WGS) entry which is preliminary data.</text>
</comment>
<protein>
    <submittedName>
        <fullName evidence="1">Uncharacterized protein</fullName>
    </submittedName>
</protein>
<reference evidence="1" key="1">
    <citation type="submission" date="2019-11" db="EMBL/GenBank/DDBJ databases">
        <title>Microbial mats filling the niche in hypersaline microbial mats.</title>
        <authorList>
            <person name="Wong H.L."/>
            <person name="Macleod F.I."/>
            <person name="White R.A. III"/>
            <person name="Burns B.P."/>
        </authorList>
    </citation>
    <scope>NUCLEOTIDE SEQUENCE</scope>
    <source>
        <strain evidence="1">Bin_327</strain>
    </source>
</reference>
<accession>A0A9D5KAR9</accession>
<dbReference type="Proteomes" id="UP000630660">
    <property type="component" value="Unassembled WGS sequence"/>
</dbReference>
<evidence type="ECO:0000313" key="1">
    <source>
        <dbReference type="EMBL" id="MBD3365673.1"/>
    </source>
</evidence>
<proteinExistence type="predicted"/>
<name>A0A9D5KAR9_UNCW3</name>
<gene>
    <name evidence="1" type="ORF">GF359_10715</name>
</gene>
<dbReference type="EMBL" id="WJKJ01000353">
    <property type="protein sequence ID" value="MBD3365673.1"/>
    <property type="molecule type" value="Genomic_DNA"/>
</dbReference>